<proteinExistence type="predicted"/>
<dbReference type="AlphaFoldDB" id="A0A0L8FND5"/>
<evidence type="ECO:0000313" key="1">
    <source>
        <dbReference type="EMBL" id="KOF66177.1"/>
    </source>
</evidence>
<accession>A0A0L8FND5</accession>
<organism evidence="1">
    <name type="scientific">Octopus bimaculoides</name>
    <name type="common">California two-spotted octopus</name>
    <dbReference type="NCBI Taxonomy" id="37653"/>
    <lineage>
        <taxon>Eukaryota</taxon>
        <taxon>Metazoa</taxon>
        <taxon>Spiralia</taxon>
        <taxon>Lophotrochozoa</taxon>
        <taxon>Mollusca</taxon>
        <taxon>Cephalopoda</taxon>
        <taxon>Coleoidea</taxon>
        <taxon>Octopodiformes</taxon>
        <taxon>Octopoda</taxon>
        <taxon>Incirrata</taxon>
        <taxon>Octopodidae</taxon>
        <taxon>Octopus</taxon>
    </lineage>
</organism>
<reference evidence="1" key="1">
    <citation type="submission" date="2015-07" db="EMBL/GenBank/DDBJ databases">
        <title>MeaNS - Measles Nucleotide Surveillance Program.</title>
        <authorList>
            <person name="Tran T."/>
            <person name="Druce J."/>
        </authorList>
    </citation>
    <scope>NUCLEOTIDE SEQUENCE</scope>
    <source>
        <strain evidence="1">UCB-OBI-ISO-001</strain>
        <tissue evidence="1">Gonad</tissue>
    </source>
</reference>
<dbReference type="EMBL" id="KQ428442">
    <property type="protein sequence ID" value="KOF66177.1"/>
    <property type="molecule type" value="Genomic_DNA"/>
</dbReference>
<sequence length="67" mass="7857">MVRHRKGSVADFINLVLLFVSVRNKNTKPTHLNQTYSVVLYPSNNLHNRKHHINKVKNDIEKKKLIP</sequence>
<gene>
    <name evidence="1" type="ORF">OCBIM_22013301mg</name>
</gene>
<protein>
    <submittedName>
        <fullName evidence="1">Uncharacterized protein</fullName>
    </submittedName>
</protein>
<name>A0A0L8FND5_OCTBM</name>